<name>A0AAN7WBK0_9PEZI</name>
<protein>
    <submittedName>
        <fullName evidence="2">Uncharacterized protein</fullName>
    </submittedName>
</protein>
<accession>A0AAN7WBK0</accession>
<reference evidence="2" key="1">
    <citation type="submission" date="2023-08" db="EMBL/GenBank/DDBJ databases">
        <title>Black Yeasts Isolated from many extreme environments.</title>
        <authorList>
            <person name="Coleine C."/>
            <person name="Stajich J.E."/>
            <person name="Selbmann L."/>
        </authorList>
    </citation>
    <scope>NUCLEOTIDE SEQUENCE</scope>
    <source>
        <strain evidence="2">CCFEE 5810</strain>
    </source>
</reference>
<feature type="compositionally biased region" description="Polar residues" evidence="1">
    <location>
        <begin position="370"/>
        <end position="387"/>
    </location>
</feature>
<feature type="region of interest" description="Disordered" evidence="1">
    <location>
        <begin position="368"/>
        <end position="387"/>
    </location>
</feature>
<dbReference type="EMBL" id="JAVRQU010000002">
    <property type="protein sequence ID" value="KAK5706439.1"/>
    <property type="molecule type" value="Genomic_DNA"/>
</dbReference>
<feature type="region of interest" description="Disordered" evidence="1">
    <location>
        <begin position="417"/>
        <end position="453"/>
    </location>
</feature>
<gene>
    <name evidence="2" type="ORF">LTR97_001427</name>
</gene>
<feature type="region of interest" description="Disordered" evidence="1">
    <location>
        <begin position="1"/>
        <end position="28"/>
    </location>
</feature>
<organism evidence="2 3">
    <name type="scientific">Elasticomyces elasticus</name>
    <dbReference type="NCBI Taxonomy" id="574655"/>
    <lineage>
        <taxon>Eukaryota</taxon>
        <taxon>Fungi</taxon>
        <taxon>Dikarya</taxon>
        <taxon>Ascomycota</taxon>
        <taxon>Pezizomycotina</taxon>
        <taxon>Dothideomycetes</taxon>
        <taxon>Dothideomycetidae</taxon>
        <taxon>Mycosphaerellales</taxon>
        <taxon>Teratosphaeriaceae</taxon>
        <taxon>Elasticomyces</taxon>
    </lineage>
</organism>
<sequence>MADYLSQPGQSSSTATTIPRSPPTGFSRVDDMMAAARAKYAANPALVAKIRADTVTTLPNPLPPTPEALDFSERVDRAIAKPTSLIAGTQAQLTAPVSAFLPAELTPEDVEEQEKAEVWMQNYRRTDERIDCMLANNQKLFDDVMSTFDQMQADPMVVPHDRTVSTAVSVPPKKDRKVPGAFPRSPAVQSFSQPKSFAMREKRPSDLLRFEMTGNPLDQHCFQPSSAARETRRKRVKLKRVNHCTPPGKAAKRKLYSGIDSSTSWRMDATTISTPSDNEDNASLAASSGDTFLVDILMQQARLQAQARMRRQLPSLSSSRRSSLEEQVHVGHRIDRCAALAEKLLGQAEACLQRPLNMKSAPDDVGEHVTLQQRSNRCKRTSQADGMTTNSRRLYRDVIDELNMSYSAGALLLKAPQRPSSPLLPPSHDLEMSGDQQTQSPTQRKTRMVEEPSGVLEMRKRKKLDVEQSWKNLANASVDVTWQCAIQ</sequence>
<dbReference type="Proteomes" id="UP001310594">
    <property type="component" value="Unassembled WGS sequence"/>
</dbReference>
<feature type="compositionally biased region" description="Polar residues" evidence="1">
    <location>
        <begin position="434"/>
        <end position="443"/>
    </location>
</feature>
<feature type="compositionally biased region" description="Polar residues" evidence="1">
    <location>
        <begin position="7"/>
        <end position="19"/>
    </location>
</feature>
<feature type="region of interest" description="Disordered" evidence="1">
    <location>
        <begin position="170"/>
        <end position="198"/>
    </location>
</feature>
<proteinExistence type="predicted"/>
<comment type="caution">
    <text evidence="2">The sequence shown here is derived from an EMBL/GenBank/DDBJ whole genome shotgun (WGS) entry which is preliminary data.</text>
</comment>
<evidence type="ECO:0000313" key="2">
    <source>
        <dbReference type="EMBL" id="KAK5706439.1"/>
    </source>
</evidence>
<evidence type="ECO:0000256" key="1">
    <source>
        <dbReference type="SAM" id="MobiDB-lite"/>
    </source>
</evidence>
<evidence type="ECO:0000313" key="3">
    <source>
        <dbReference type="Proteomes" id="UP001310594"/>
    </source>
</evidence>
<dbReference type="AlphaFoldDB" id="A0AAN7WBK0"/>